<dbReference type="PATRIC" id="fig|45071.6.peg.191"/>
<name>A0A1E5JNC9_9GAMM</name>
<evidence type="ECO:0000313" key="2">
    <source>
        <dbReference type="Proteomes" id="UP000095229"/>
    </source>
</evidence>
<comment type="caution">
    <text evidence="1">The sequence shown here is derived from an EMBL/GenBank/DDBJ whole genome shotgun (WGS) entry which is preliminary data.</text>
</comment>
<accession>A0A1E5JNC9</accession>
<dbReference type="EMBL" id="LSOG01000080">
    <property type="protein sequence ID" value="OEH46034.1"/>
    <property type="molecule type" value="Genomic_DNA"/>
</dbReference>
<dbReference type="STRING" id="45071.Lpar_0178"/>
<keyword evidence="2" id="KW-1185">Reference proteome</keyword>
<evidence type="ECO:0000313" key="1">
    <source>
        <dbReference type="EMBL" id="OEH46034.1"/>
    </source>
</evidence>
<gene>
    <name evidence="1" type="ORF">lpari_02983</name>
</gene>
<sequence>MIKFKSIGHKMRRILLITNTHGNLDVINQKVIKTMKDVERLRKAMQQVANFILKHMMETADIS</sequence>
<dbReference type="OrthoDB" id="9813918at2"/>
<dbReference type="RefSeq" id="WP_058516125.1">
    <property type="nucleotide sequence ID" value="NZ_CAAAIE010000020.1"/>
</dbReference>
<dbReference type="Proteomes" id="UP000095229">
    <property type="component" value="Unassembled WGS sequence"/>
</dbReference>
<protein>
    <submittedName>
        <fullName evidence="1">Uncharacterized protein</fullName>
    </submittedName>
</protein>
<reference evidence="1 2" key="1">
    <citation type="submission" date="2016-02" db="EMBL/GenBank/DDBJ databases">
        <title>Secondary metabolites in Legionella.</title>
        <authorList>
            <person name="Tobias N.J."/>
            <person name="Bode H.B."/>
        </authorList>
    </citation>
    <scope>NUCLEOTIDE SEQUENCE [LARGE SCALE GENOMIC DNA]</scope>
    <source>
        <strain evidence="1 2">DSM 19216</strain>
    </source>
</reference>
<proteinExistence type="predicted"/>
<dbReference type="AlphaFoldDB" id="A0A1E5JNC9"/>
<organism evidence="1 2">
    <name type="scientific">Legionella parisiensis</name>
    <dbReference type="NCBI Taxonomy" id="45071"/>
    <lineage>
        <taxon>Bacteria</taxon>
        <taxon>Pseudomonadati</taxon>
        <taxon>Pseudomonadota</taxon>
        <taxon>Gammaproteobacteria</taxon>
        <taxon>Legionellales</taxon>
        <taxon>Legionellaceae</taxon>
        <taxon>Legionella</taxon>
    </lineage>
</organism>